<dbReference type="EMBL" id="JAMKFB020000003">
    <property type="protein sequence ID" value="KAL0198498.1"/>
    <property type="molecule type" value="Genomic_DNA"/>
</dbReference>
<evidence type="ECO:0000313" key="2">
    <source>
        <dbReference type="Proteomes" id="UP001529510"/>
    </source>
</evidence>
<gene>
    <name evidence="1" type="ORF">M9458_007038</name>
</gene>
<protein>
    <submittedName>
        <fullName evidence="1">Uncharacterized protein</fullName>
    </submittedName>
</protein>
<proteinExistence type="predicted"/>
<organism evidence="1 2">
    <name type="scientific">Cirrhinus mrigala</name>
    <name type="common">Mrigala</name>
    <dbReference type="NCBI Taxonomy" id="683832"/>
    <lineage>
        <taxon>Eukaryota</taxon>
        <taxon>Metazoa</taxon>
        <taxon>Chordata</taxon>
        <taxon>Craniata</taxon>
        <taxon>Vertebrata</taxon>
        <taxon>Euteleostomi</taxon>
        <taxon>Actinopterygii</taxon>
        <taxon>Neopterygii</taxon>
        <taxon>Teleostei</taxon>
        <taxon>Ostariophysi</taxon>
        <taxon>Cypriniformes</taxon>
        <taxon>Cyprinidae</taxon>
        <taxon>Labeoninae</taxon>
        <taxon>Labeonini</taxon>
        <taxon>Cirrhinus</taxon>
    </lineage>
</organism>
<sequence>SPLPKACLNTFKAVRSLLAKPENYQLSLSYCEKASGLFRDSLNLGPHCNTNTLDK</sequence>
<comment type="caution">
    <text evidence="1">The sequence shown here is derived from an EMBL/GenBank/DDBJ whole genome shotgun (WGS) entry which is preliminary data.</text>
</comment>
<evidence type="ECO:0000313" key="1">
    <source>
        <dbReference type="EMBL" id="KAL0198498.1"/>
    </source>
</evidence>
<keyword evidence="2" id="KW-1185">Reference proteome</keyword>
<dbReference type="Proteomes" id="UP001529510">
    <property type="component" value="Unassembled WGS sequence"/>
</dbReference>
<dbReference type="AlphaFoldDB" id="A0ABD0RKW5"/>
<reference evidence="1 2" key="1">
    <citation type="submission" date="2024-05" db="EMBL/GenBank/DDBJ databases">
        <title>Genome sequencing and assembly of Indian major carp, Cirrhinus mrigala (Hamilton, 1822).</title>
        <authorList>
            <person name="Mohindra V."/>
            <person name="Chowdhury L.M."/>
            <person name="Lal K."/>
            <person name="Jena J.K."/>
        </authorList>
    </citation>
    <scope>NUCLEOTIDE SEQUENCE [LARGE SCALE GENOMIC DNA]</scope>
    <source>
        <strain evidence="1">CM1030</strain>
        <tissue evidence="1">Blood</tissue>
    </source>
</reference>
<feature type="non-terminal residue" evidence="1">
    <location>
        <position position="55"/>
    </location>
</feature>
<accession>A0ABD0RKW5</accession>
<name>A0ABD0RKW5_CIRMR</name>
<feature type="non-terminal residue" evidence="1">
    <location>
        <position position="1"/>
    </location>
</feature>